<dbReference type="Proteomes" id="UP000248795">
    <property type="component" value="Unassembled WGS sequence"/>
</dbReference>
<feature type="transmembrane region" description="Helical" evidence="6">
    <location>
        <begin position="244"/>
        <end position="261"/>
    </location>
</feature>
<evidence type="ECO:0000256" key="2">
    <source>
        <dbReference type="ARBA" id="ARBA00022475"/>
    </source>
</evidence>
<keyword evidence="4 6" id="KW-1133">Transmembrane helix</keyword>
<feature type="transmembrane region" description="Helical" evidence="6">
    <location>
        <begin position="111"/>
        <end position="134"/>
    </location>
</feature>
<evidence type="ECO:0000256" key="1">
    <source>
        <dbReference type="ARBA" id="ARBA00004651"/>
    </source>
</evidence>
<evidence type="ECO:0000256" key="3">
    <source>
        <dbReference type="ARBA" id="ARBA00022692"/>
    </source>
</evidence>
<keyword evidence="3 6" id="KW-0812">Transmembrane</keyword>
<name>A0A2W2ALE0_9HYPH</name>
<evidence type="ECO:0000256" key="6">
    <source>
        <dbReference type="SAM" id="Phobius"/>
    </source>
</evidence>
<evidence type="ECO:0000313" key="9">
    <source>
        <dbReference type="Proteomes" id="UP000248795"/>
    </source>
</evidence>
<dbReference type="RefSeq" id="WP_111199028.1">
    <property type="nucleotide sequence ID" value="NZ_QKVK01000006.1"/>
</dbReference>
<evidence type="ECO:0000259" key="7">
    <source>
        <dbReference type="Pfam" id="PF00892"/>
    </source>
</evidence>
<keyword evidence="2" id="KW-1003">Cell membrane</keyword>
<keyword evidence="9" id="KW-1185">Reference proteome</keyword>
<dbReference type="Pfam" id="PF00892">
    <property type="entry name" value="EamA"/>
    <property type="match status" value="1"/>
</dbReference>
<evidence type="ECO:0000256" key="5">
    <source>
        <dbReference type="ARBA" id="ARBA00023136"/>
    </source>
</evidence>
<feature type="transmembrane region" description="Helical" evidence="6">
    <location>
        <begin position="16"/>
        <end position="38"/>
    </location>
</feature>
<protein>
    <recommendedName>
        <fullName evidence="7">EamA domain-containing protein</fullName>
    </recommendedName>
</protein>
<dbReference type="GO" id="GO:0005886">
    <property type="term" value="C:plasma membrane"/>
    <property type="evidence" value="ECO:0007669"/>
    <property type="project" value="UniProtKB-SubCell"/>
</dbReference>
<comment type="subcellular location">
    <subcellularLocation>
        <location evidence="1">Cell membrane</location>
        <topology evidence="1">Multi-pass membrane protein</topology>
    </subcellularLocation>
</comment>
<feature type="transmembrane region" description="Helical" evidence="6">
    <location>
        <begin position="273"/>
        <end position="292"/>
    </location>
</feature>
<dbReference type="InterPro" id="IPR051258">
    <property type="entry name" value="Diverse_Substrate_Transporter"/>
</dbReference>
<proteinExistence type="predicted"/>
<organism evidence="8 9">
    <name type="scientific">Aestuariivirga litoralis</name>
    <dbReference type="NCBI Taxonomy" id="2650924"/>
    <lineage>
        <taxon>Bacteria</taxon>
        <taxon>Pseudomonadati</taxon>
        <taxon>Pseudomonadota</taxon>
        <taxon>Alphaproteobacteria</taxon>
        <taxon>Hyphomicrobiales</taxon>
        <taxon>Aestuariivirgaceae</taxon>
        <taxon>Aestuariivirga</taxon>
    </lineage>
</organism>
<dbReference type="PANTHER" id="PTHR42920:SF5">
    <property type="entry name" value="EAMA DOMAIN-CONTAINING PROTEIN"/>
    <property type="match status" value="1"/>
</dbReference>
<dbReference type="InterPro" id="IPR037185">
    <property type="entry name" value="EmrE-like"/>
</dbReference>
<keyword evidence="5 6" id="KW-0472">Membrane</keyword>
<feature type="transmembrane region" description="Helical" evidence="6">
    <location>
        <begin position="203"/>
        <end position="224"/>
    </location>
</feature>
<dbReference type="AlphaFoldDB" id="A0A2W2ALE0"/>
<dbReference type="SUPFAM" id="SSF103481">
    <property type="entry name" value="Multidrug resistance efflux transporter EmrE"/>
    <property type="match status" value="1"/>
</dbReference>
<feature type="transmembrane region" description="Helical" evidence="6">
    <location>
        <begin position="87"/>
        <end position="105"/>
    </location>
</feature>
<accession>A0A2W2ALE0</accession>
<feature type="transmembrane region" description="Helical" evidence="6">
    <location>
        <begin position="298"/>
        <end position="315"/>
    </location>
</feature>
<evidence type="ECO:0000313" key="8">
    <source>
        <dbReference type="EMBL" id="PZF76191.1"/>
    </source>
</evidence>
<dbReference type="PANTHER" id="PTHR42920">
    <property type="entry name" value="OS03G0707200 PROTEIN-RELATED"/>
    <property type="match status" value="1"/>
</dbReference>
<comment type="caution">
    <text evidence="8">The sequence shown here is derived from an EMBL/GenBank/DDBJ whole genome shotgun (WGS) entry which is preliminary data.</text>
</comment>
<gene>
    <name evidence="8" type="ORF">DK847_13375</name>
</gene>
<dbReference type="EMBL" id="QKVK01000006">
    <property type="protein sequence ID" value="PZF76191.1"/>
    <property type="molecule type" value="Genomic_DNA"/>
</dbReference>
<evidence type="ECO:0000256" key="4">
    <source>
        <dbReference type="ARBA" id="ARBA00022989"/>
    </source>
</evidence>
<feature type="domain" description="EamA" evidence="7">
    <location>
        <begin position="175"/>
        <end position="314"/>
    </location>
</feature>
<dbReference type="InterPro" id="IPR000620">
    <property type="entry name" value="EamA_dom"/>
</dbReference>
<feature type="transmembrane region" description="Helical" evidence="6">
    <location>
        <begin position="172"/>
        <end position="191"/>
    </location>
</feature>
<reference evidence="9" key="1">
    <citation type="submission" date="2018-06" db="EMBL/GenBank/DDBJ databases">
        <title>Aestuariibacter litoralis strain KCTC 52945T.</title>
        <authorList>
            <person name="Li X."/>
            <person name="Salam N."/>
            <person name="Li J.-L."/>
            <person name="Chen Y.-M."/>
            <person name="Yang Z.-W."/>
            <person name="Zhang L.-Y."/>
            <person name="Han M.-X."/>
            <person name="Xiao M."/>
            <person name="Li W.-J."/>
        </authorList>
    </citation>
    <scope>NUCLEOTIDE SEQUENCE [LARGE SCALE GENOMIC DNA]</scope>
    <source>
        <strain evidence="9">KCTC 52945</strain>
    </source>
</reference>
<sequence length="332" mass="34760">MPVAASALSRASRTAALFNAPATALVLVMLAATLWATVGVASRLFPNDLSVSDAGYGFIRTAVAGPALLLLWALCGGRARTWPRLKNLPNLIVFAVCCAVFQIGLFRSFTLLGVTVTVFITVCLPPVVAVMWGLWRQPGAVSRPVLGALVLAVAGLAAFSGSGFHGGNFSSIIEGLVLSVAASIAFVLMSGAARQLAGEHPPLLIAGLGLSLTSLLLAGMVFITEPMAWTSIGQALGQWRSGGFLLYLGLVPTALAYYLYCTGMARCRTAAGGLVASMIEPAVAAGLALLLLREWLSFQELAGCLLLFGAMLVLWQEEQRITAAQRRRPAMA</sequence>
<feature type="transmembrane region" description="Helical" evidence="6">
    <location>
        <begin position="58"/>
        <end position="75"/>
    </location>
</feature>
<feature type="transmembrane region" description="Helical" evidence="6">
    <location>
        <begin position="146"/>
        <end position="166"/>
    </location>
</feature>